<organism evidence="2 3">
    <name type="scientific">Yinghuangia soli</name>
    <dbReference type="NCBI Taxonomy" id="2908204"/>
    <lineage>
        <taxon>Bacteria</taxon>
        <taxon>Bacillati</taxon>
        <taxon>Actinomycetota</taxon>
        <taxon>Actinomycetes</taxon>
        <taxon>Kitasatosporales</taxon>
        <taxon>Streptomycetaceae</taxon>
        <taxon>Yinghuangia</taxon>
    </lineage>
</organism>
<dbReference type="InterPro" id="IPR037883">
    <property type="entry name" value="Knr4/Smi1-like_sf"/>
</dbReference>
<dbReference type="SUPFAM" id="SSF160631">
    <property type="entry name" value="SMI1/KNR4-like"/>
    <property type="match status" value="1"/>
</dbReference>
<name>A0AA41U4K2_9ACTN</name>
<gene>
    <name evidence="2" type="ORF">LZ495_38160</name>
</gene>
<sequence length="207" mass="22970">MAPGEHDIRAQWERIDAWMRSHGARPVECRPAADPEQLESLADELGIDLPADLRAWWSLAGLCRDNWIPVAFAPETWADALEMREIQLQVADDEDWSDPGMDARMRFDPAFLPIGMSPGGDSLIVDLRADAGQFGAVLFWDHETWKLDVPLWESVGAMLRDAAQALETRSRVLLGHAARGGSAEEPSFGYVAADGWLTWEPELPPAP</sequence>
<keyword evidence="3" id="KW-1185">Reference proteome</keyword>
<accession>A0AA41U4K2</accession>
<evidence type="ECO:0000259" key="1">
    <source>
        <dbReference type="SMART" id="SM00860"/>
    </source>
</evidence>
<comment type="caution">
    <text evidence="2">The sequence shown here is derived from an EMBL/GenBank/DDBJ whole genome shotgun (WGS) entry which is preliminary data.</text>
</comment>
<dbReference type="SMART" id="SM00860">
    <property type="entry name" value="SMI1_KNR4"/>
    <property type="match status" value="1"/>
</dbReference>
<dbReference type="AlphaFoldDB" id="A0AA41U4K2"/>
<dbReference type="EMBL" id="JAKFHA010000042">
    <property type="protein sequence ID" value="MCF2533010.1"/>
    <property type="molecule type" value="Genomic_DNA"/>
</dbReference>
<dbReference type="Gene3D" id="3.40.1580.10">
    <property type="entry name" value="SMI1/KNR4-like"/>
    <property type="match status" value="1"/>
</dbReference>
<evidence type="ECO:0000313" key="2">
    <source>
        <dbReference type="EMBL" id="MCF2533010.1"/>
    </source>
</evidence>
<dbReference type="Proteomes" id="UP001165378">
    <property type="component" value="Unassembled WGS sequence"/>
</dbReference>
<feature type="domain" description="Knr4/Smi1-like" evidence="1">
    <location>
        <begin position="32"/>
        <end position="161"/>
    </location>
</feature>
<dbReference type="Pfam" id="PF09346">
    <property type="entry name" value="SMI1_KNR4"/>
    <property type="match status" value="1"/>
</dbReference>
<evidence type="ECO:0000313" key="3">
    <source>
        <dbReference type="Proteomes" id="UP001165378"/>
    </source>
</evidence>
<dbReference type="RefSeq" id="WP_235057782.1">
    <property type="nucleotide sequence ID" value="NZ_JAKFHA010000042.1"/>
</dbReference>
<protein>
    <submittedName>
        <fullName evidence="2">SMI1/KNR4 family protein</fullName>
    </submittedName>
</protein>
<dbReference type="InterPro" id="IPR018958">
    <property type="entry name" value="Knr4/Smi1-like_dom"/>
</dbReference>
<proteinExistence type="predicted"/>
<reference evidence="2" key="1">
    <citation type="submission" date="2022-01" db="EMBL/GenBank/DDBJ databases">
        <title>Genome-Based Taxonomic Classification of the Phylum Actinobacteria.</title>
        <authorList>
            <person name="Gao Y."/>
        </authorList>
    </citation>
    <scope>NUCLEOTIDE SEQUENCE</scope>
    <source>
        <strain evidence="2">KLBMP 8922</strain>
    </source>
</reference>